<dbReference type="InterPro" id="IPR013320">
    <property type="entry name" value="ConA-like_dom_sf"/>
</dbReference>
<reference evidence="2" key="1">
    <citation type="submission" date="2024-07" db="EMBL/GenBank/DDBJ databases">
        <title>Complete genome sequence of Verrucomicrobiaceae bacterium NT6N.</title>
        <authorList>
            <person name="Huang C."/>
            <person name="Takami H."/>
            <person name="Hamasaki K."/>
        </authorList>
    </citation>
    <scope>NUCLEOTIDE SEQUENCE</scope>
    <source>
        <strain evidence="2">NT6N</strain>
    </source>
</reference>
<protein>
    <recommendedName>
        <fullName evidence="3">FecR protein domain-containing protein</fullName>
    </recommendedName>
</protein>
<keyword evidence="1" id="KW-0472">Membrane</keyword>
<accession>A0AAT9FGS9</accession>
<dbReference type="Pfam" id="PF13385">
    <property type="entry name" value="Laminin_G_3"/>
    <property type="match status" value="1"/>
</dbReference>
<evidence type="ECO:0000256" key="1">
    <source>
        <dbReference type="SAM" id="Phobius"/>
    </source>
</evidence>
<dbReference type="SUPFAM" id="SSF49899">
    <property type="entry name" value="Concanavalin A-like lectins/glucanases"/>
    <property type="match status" value="1"/>
</dbReference>
<dbReference type="Gene3D" id="2.60.120.200">
    <property type="match status" value="1"/>
</dbReference>
<dbReference type="Gene3D" id="2.60.120.1440">
    <property type="match status" value="1"/>
</dbReference>
<dbReference type="AlphaFoldDB" id="A0AAT9FGS9"/>
<dbReference type="PANTHER" id="PTHR30273">
    <property type="entry name" value="PERIPLASMIC SIGNAL SENSOR AND SIGMA FACTOR ACTIVATOR FECR-RELATED"/>
    <property type="match status" value="1"/>
</dbReference>
<proteinExistence type="predicted"/>
<evidence type="ECO:0008006" key="3">
    <source>
        <dbReference type="Google" id="ProtNLM"/>
    </source>
</evidence>
<name>A0AAT9FGS9_9BACT</name>
<dbReference type="InterPro" id="IPR012373">
    <property type="entry name" value="Ferrdict_sens_TM"/>
</dbReference>
<dbReference type="EMBL" id="AP026866">
    <property type="protein sequence ID" value="BDS05179.1"/>
    <property type="molecule type" value="Genomic_DNA"/>
</dbReference>
<dbReference type="PANTHER" id="PTHR30273:SF2">
    <property type="entry name" value="PROTEIN FECR"/>
    <property type="match status" value="1"/>
</dbReference>
<dbReference type="KEGG" id="osu:NT6N_02190"/>
<feature type="transmembrane region" description="Helical" evidence="1">
    <location>
        <begin position="80"/>
        <end position="101"/>
    </location>
</feature>
<sequence length="535" mass="59578">MNISERDRLIQELIEGTISDSDFELITQELRDRPEALSYYRELVGIHNLLGEMAAERRALKGIMPIESMMLEQKKKVRKMALYAAAAVLVIAAISMSFFLAPSRTQNQRALTFATSPGTQFELTHPKEGEELEDEGNILTVGSRLVVNQGVVELTFETGVKSVIMAPADLTLHERDRLYMRQGRGWFHIPSEATGFTVLTADLKVVDLGTEFGVVTNPDEDDEVHVFEGRVQVTSLKGRLLQRELTKGDAIVVKAGGRLIASKSTKPKFFQHLPQRLPYHHWSFDAKVDENYTATGNVPWAKSLQSVKVKCDQVPGKFGQGLSFDGVDDYLETNWPGVSGSQPRAVSFWVKIPKNQINQSSYDSGCVGWGLHSGSGNHRCKLFIASDHELNPGGESNHVVQMTFNQFWYVGTTQLNDGDWHHVAASYMGRSDENGLPAVDIYIDGQLETCNFKATDKGLPVEVDTLTAKNSPFATPLTFGSSLETDRGQRRFFRGELDEIFLIEGSISAAQVQCLYRKNSLPDELEVKPTTKKTE</sequence>
<organism evidence="2">
    <name type="scientific">Oceaniferula spumae</name>
    <dbReference type="NCBI Taxonomy" id="2979115"/>
    <lineage>
        <taxon>Bacteria</taxon>
        <taxon>Pseudomonadati</taxon>
        <taxon>Verrucomicrobiota</taxon>
        <taxon>Verrucomicrobiia</taxon>
        <taxon>Verrucomicrobiales</taxon>
        <taxon>Verrucomicrobiaceae</taxon>
        <taxon>Oceaniferula</taxon>
    </lineage>
</organism>
<keyword evidence="1" id="KW-1133">Transmembrane helix</keyword>
<evidence type="ECO:0000313" key="2">
    <source>
        <dbReference type="EMBL" id="BDS05179.1"/>
    </source>
</evidence>
<dbReference type="GO" id="GO:0016989">
    <property type="term" value="F:sigma factor antagonist activity"/>
    <property type="evidence" value="ECO:0007669"/>
    <property type="project" value="TreeGrafter"/>
</dbReference>
<keyword evidence="1" id="KW-0812">Transmembrane</keyword>
<gene>
    <name evidence="2" type="ORF">NT6N_02190</name>
</gene>